<organism evidence="1">
    <name type="scientific">Anguilla anguilla</name>
    <name type="common">European freshwater eel</name>
    <name type="synonym">Muraena anguilla</name>
    <dbReference type="NCBI Taxonomy" id="7936"/>
    <lineage>
        <taxon>Eukaryota</taxon>
        <taxon>Metazoa</taxon>
        <taxon>Chordata</taxon>
        <taxon>Craniata</taxon>
        <taxon>Vertebrata</taxon>
        <taxon>Euteleostomi</taxon>
        <taxon>Actinopterygii</taxon>
        <taxon>Neopterygii</taxon>
        <taxon>Teleostei</taxon>
        <taxon>Anguilliformes</taxon>
        <taxon>Anguillidae</taxon>
        <taxon>Anguilla</taxon>
    </lineage>
</organism>
<name>A0A0E9VC00_ANGAN</name>
<dbReference type="AlphaFoldDB" id="A0A0E9VC00"/>
<sequence>MLTRTPFLFKRKSILRPASTPFGRQWPNKNNSKTITKEVFPSQFMSFKITHMIWLQQSLPCRLHHMSII</sequence>
<protein>
    <submittedName>
        <fullName evidence="1">Uncharacterized protein</fullName>
    </submittedName>
</protein>
<dbReference type="EMBL" id="GBXM01033592">
    <property type="protein sequence ID" value="JAH74985.1"/>
    <property type="molecule type" value="Transcribed_RNA"/>
</dbReference>
<reference evidence="1" key="1">
    <citation type="submission" date="2014-11" db="EMBL/GenBank/DDBJ databases">
        <authorList>
            <person name="Amaro Gonzalez C."/>
        </authorList>
    </citation>
    <scope>NUCLEOTIDE SEQUENCE</scope>
</reference>
<accession>A0A0E9VC00</accession>
<reference evidence="1" key="2">
    <citation type="journal article" date="2015" name="Fish Shellfish Immunol.">
        <title>Early steps in the European eel (Anguilla anguilla)-Vibrio vulnificus interaction in the gills: Role of the RtxA13 toxin.</title>
        <authorList>
            <person name="Callol A."/>
            <person name="Pajuelo D."/>
            <person name="Ebbesson L."/>
            <person name="Teles M."/>
            <person name="MacKenzie S."/>
            <person name="Amaro C."/>
        </authorList>
    </citation>
    <scope>NUCLEOTIDE SEQUENCE</scope>
</reference>
<evidence type="ECO:0000313" key="1">
    <source>
        <dbReference type="EMBL" id="JAH74985.1"/>
    </source>
</evidence>
<proteinExistence type="predicted"/>